<dbReference type="InterPro" id="IPR036388">
    <property type="entry name" value="WH-like_DNA-bd_sf"/>
</dbReference>
<evidence type="ECO:0000256" key="4">
    <source>
        <dbReference type="ARBA" id="ARBA00022771"/>
    </source>
</evidence>
<dbReference type="SUPFAM" id="SSF46785">
    <property type="entry name" value="Winged helix' DNA-binding domain"/>
    <property type="match status" value="1"/>
</dbReference>
<evidence type="ECO:0000259" key="9">
    <source>
        <dbReference type="PROSITE" id="PS51495"/>
    </source>
</evidence>
<protein>
    <recommendedName>
        <fullName evidence="7">Vacuolar protein-sorting-associated protein 36</fullName>
    </recommendedName>
    <alternativeName>
        <fullName evidence="7">ESCRT-II complex subunit VPS36</fullName>
    </alternativeName>
</protein>
<dbReference type="PROSITE" id="PS51495">
    <property type="entry name" value="GLUE"/>
    <property type="match status" value="1"/>
</dbReference>
<dbReference type="GO" id="GO:0000814">
    <property type="term" value="C:ESCRT II complex"/>
    <property type="evidence" value="ECO:0007669"/>
    <property type="project" value="UniProtKB-UniRule"/>
</dbReference>
<keyword evidence="4" id="KW-0863">Zinc-finger</keyword>
<comment type="similarity">
    <text evidence="1 7">Belongs to the VPS36 family.</text>
</comment>
<name>A0AAV5GY04_9BASI</name>
<evidence type="ECO:0000256" key="3">
    <source>
        <dbReference type="ARBA" id="ARBA00022723"/>
    </source>
</evidence>
<accession>A0AAV5GY04</accession>
<keyword evidence="7" id="KW-0963">Cytoplasm</keyword>
<evidence type="ECO:0000256" key="2">
    <source>
        <dbReference type="ARBA" id="ARBA00022448"/>
    </source>
</evidence>
<evidence type="ECO:0000313" key="11">
    <source>
        <dbReference type="Proteomes" id="UP001342314"/>
    </source>
</evidence>
<dbReference type="EMBL" id="BQKY01000015">
    <property type="protein sequence ID" value="GJN93922.1"/>
    <property type="molecule type" value="Genomic_DNA"/>
</dbReference>
<feature type="domain" description="GLUE N-terminal" evidence="9">
    <location>
        <begin position="8"/>
        <end position="299"/>
    </location>
</feature>
<organism evidence="10 11">
    <name type="scientific">Rhodotorula paludigena</name>
    <dbReference type="NCBI Taxonomy" id="86838"/>
    <lineage>
        <taxon>Eukaryota</taxon>
        <taxon>Fungi</taxon>
        <taxon>Dikarya</taxon>
        <taxon>Basidiomycota</taxon>
        <taxon>Pucciniomycotina</taxon>
        <taxon>Microbotryomycetes</taxon>
        <taxon>Sporidiobolales</taxon>
        <taxon>Sporidiobolaceae</taxon>
        <taxon>Rhodotorula</taxon>
    </lineage>
</organism>
<evidence type="ECO:0000256" key="5">
    <source>
        <dbReference type="ARBA" id="ARBA00022833"/>
    </source>
</evidence>
<comment type="function">
    <text evidence="7">Component of the ESCRT-II complex (endosomal sorting complex required for transport II), which is required for multivesicular body (MVB) formation and sorting of endosomal cargo proteins into MVBs.</text>
</comment>
<dbReference type="SMART" id="SM00547">
    <property type="entry name" value="ZnF_RBZ"/>
    <property type="match status" value="2"/>
</dbReference>
<dbReference type="Pfam" id="PF04157">
    <property type="entry name" value="EAP30"/>
    <property type="match status" value="1"/>
</dbReference>
<dbReference type="PANTHER" id="PTHR13128:SF12">
    <property type="entry name" value="VACUOLAR PROTEIN-SORTING-ASSOCIATED PROTEIN 36"/>
    <property type="match status" value="1"/>
</dbReference>
<feature type="region of interest" description="Disordered" evidence="8">
    <location>
        <begin position="240"/>
        <end position="272"/>
    </location>
</feature>
<dbReference type="SUPFAM" id="SSF50729">
    <property type="entry name" value="PH domain-like"/>
    <property type="match status" value="1"/>
</dbReference>
<dbReference type="InterPro" id="IPR036390">
    <property type="entry name" value="WH_DNA-bd_sf"/>
</dbReference>
<dbReference type="GO" id="GO:0031902">
    <property type="term" value="C:late endosome membrane"/>
    <property type="evidence" value="ECO:0007669"/>
    <property type="project" value="UniProtKB-UniRule"/>
</dbReference>
<feature type="region of interest" description="Disordered" evidence="8">
    <location>
        <begin position="100"/>
        <end position="120"/>
    </location>
</feature>
<dbReference type="SUPFAM" id="SSF90209">
    <property type="entry name" value="Ran binding protein zinc finger-like"/>
    <property type="match status" value="1"/>
</dbReference>
<dbReference type="Proteomes" id="UP001342314">
    <property type="component" value="Unassembled WGS sequence"/>
</dbReference>
<dbReference type="InterPro" id="IPR021648">
    <property type="entry name" value="GLUE_dom"/>
</dbReference>
<keyword evidence="6 7" id="KW-0653">Protein transport</keyword>
<sequence length="623" mass="64761">MDRWVGLDVTLQTLSALLYPHERILVQQDGVGLYDGKDKSPAHADGRCVLTSHRIVFVSSTRPHSSSAYVALSLVRQTEYWVGFLKSHPKITLVLANDSELSAEDGDPDRPSSLPRAEPSKDLDRLALVAASGGANWVCRVCGMHNVPSPTLGLKCSLCGVARDPHPLPHSAPVSRLGTPPPARPASASPLSTRTAAVPVQPALDPNETGTRLACPVCTFLNHHSMSRCEVCDSALFPPSSTSASTSRPATPGPATDPASAAPAPATAGGAAPGGERAFYAALKEALMAKAWDATAGSATPVGKGGKRDAAAGAAASSTGTATGDGLGGGAGIDAILRGMDLEARDREDSLDDALKDLESLMAKAKEMITLAQSINAQLSTPSAPSPGASADEAASAASLASTSLHSLGLVSAAVTPDLVADSRRYHAELARELRDVLDKGRVMQRQGGVIGLDEVWCLWNRARGVALVSPKDLRLAAPYLSTLPASSSSSSSAGGAIHLRVFPSGLTILHTSRFSLGAFSSRLLSLLDLRQALVASLASPTTLDSLDPAALAEREGVQLVEVAREEGLSVGLAKEMVELVEMGEGPAGRGGGGVVRDEQAQEGTRWYRNYMDGFVWDGQTFE</sequence>
<dbReference type="InterPro" id="IPR037855">
    <property type="entry name" value="Vps36"/>
</dbReference>
<keyword evidence="5" id="KW-0862">Zinc</keyword>
<dbReference type="Gene3D" id="1.10.10.10">
    <property type="entry name" value="Winged helix-like DNA-binding domain superfamily/Winged helix DNA-binding domain"/>
    <property type="match status" value="2"/>
</dbReference>
<feature type="region of interest" description="Disordered" evidence="8">
    <location>
        <begin position="170"/>
        <end position="193"/>
    </location>
</feature>
<keyword evidence="7" id="KW-0967">Endosome</keyword>
<dbReference type="InterPro" id="IPR001876">
    <property type="entry name" value="Znf_RanBP2"/>
</dbReference>
<gene>
    <name evidence="10" type="ORF">Rhopal_006981-T1</name>
</gene>
<dbReference type="Gene3D" id="2.30.29.30">
    <property type="entry name" value="Pleckstrin-homology domain (PH domain)/Phosphotyrosine-binding domain (PTB)"/>
    <property type="match status" value="1"/>
</dbReference>
<dbReference type="InterPro" id="IPR040608">
    <property type="entry name" value="Snf8/Vps36"/>
</dbReference>
<proteinExistence type="inferred from homology"/>
<reference evidence="10 11" key="1">
    <citation type="submission" date="2021-12" db="EMBL/GenBank/DDBJ databases">
        <title>High titer production of polyol ester of fatty acids by Rhodotorula paludigena BS15 towards product separation-free biomass refinery.</title>
        <authorList>
            <person name="Mano J."/>
            <person name="Ono H."/>
            <person name="Tanaka T."/>
            <person name="Naito K."/>
            <person name="Sushida H."/>
            <person name="Ike M."/>
            <person name="Tokuyasu K."/>
            <person name="Kitaoka M."/>
        </authorList>
    </citation>
    <scope>NUCLEOTIDE SEQUENCE [LARGE SCALE GENOMIC DNA]</scope>
    <source>
        <strain evidence="10 11">BS15</strain>
    </source>
</reference>
<dbReference type="PANTHER" id="PTHR13128">
    <property type="entry name" value="VACUOLAR PROTEIN-SORTING-ASSOCIATED PROTEIN 36"/>
    <property type="match status" value="1"/>
</dbReference>
<evidence type="ECO:0000313" key="10">
    <source>
        <dbReference type="EMBL" id="GJN93922.1"/>
    </source>
</evidence>
<dbReference type="GO" id="GO:0032266">
    <property type="term" value="F:phosphatidylinositol-3-phosphate binding"/>
    <property type="evidence" value="ECO:0007669"/>
    <property type="project" value="UniProtKB-UniRule"/>
</dbReference>
<dbReference type="Gene3D" id="6.10.140.260">
    <property type="match status" value="1"/>
</dbReference>
<dbReference type="GO" id="GO:0008270">
    <property type="term" value="F:zinc ion binding"/>
    <property type="evidence" value="ECO:0007669"/>
    <property type="project" value="UniProtKB-KW"/>
</dbReference>
<comment type="subunit">
    <text evidence="7">Component of the endosomal sorting complex required for transport II (ESCRT-II).</text>
</comment>
<feature type="compositionally biased region" description="Low complexity" evidence="8">
    <location>
        <begin position="240"/>
        <end position="270"/>
    </location>
</feature>
<keyword evidence="2 7" id="KW-0813">Transport</keyword>
<dbReference type="GO" id="GO:0043130">
    <property type="term" value="F:ubiquitin binding"/>
    <property type="evidence" value="ECO:0007669"/>
    <property type="project" value="UniProtKB-UniRule"/>
</dbReference>
<dbReference type="InterPro" id="IPR036443">
    <property type="entry name" value="Znf_RanBP2_sf"/>
</dbReference>
<evidence type="ECO:0000256" key="6">
    <source>
        <dbReference type="ARBA" id="ARBA00022927"/>
    </source>
</evidence>
<dbReference type="InterPro" id="IPR011993">
    <property type="entry name" value="PH-like_dom_sf"/>
</dbReference>
<comment type="subcellular location">
    <subcellularLocation>
        <location evidence="7">Cytoplasm</location>
    </subcellularLocation>
    <subcellularLocation>
        <location evidence="7">Endosome</location>
    </subcellularLocation>
</comment>
<evidence type="ECO:0000256" key="1">
    <source>
        <dbReference type="ARBA" id="ARBA00009697"/>
    </source>
</evidence>
<evidence type="ECO:0000256" key="8">
    <source>
        <dbReference type="SAM" id="MobiDB-lite"/>
    </source>
</evidence>
<keyword evidence="3" id="KW-0479">Metal-binding</keyword>
<keyword evidence="11" id="KW-1185">Reference proteome</keyword>
<comment type="caution">
    <text evidence="10">The sequence shown here is derived from an EMBL/GenBank/DDBJ whole genome shotgun (WGS) entry which is preliminary data.</text>
</comment>
<dbReference type="Gene3D" id="2.30.30.380">
    <property type="entry name" value="Zn-finger domain of Sec23/24"/>
    <property type="match status" value="1"/>
</dbReference>
<dbReference type="AlphaFoldDB" id="A0AAV5GY04"/>
<dbReference type="Pfam" id="PF11605">
    <property type="entry name" value="Vps36_ESCRT-II"/>
    <property type="match status" value="1"/>
</dbReference>
<dbReference type="GO" id="GO:0043328">
    <property type="term" value="P:protein transport to vacuole involved in ubiquitin-dependent protein catabolic process via the multivesicular body sorting pathway"/>
    <property type="evidence" value="ECO:0007669"/>
    <property type="project" value="UniProtKB-UniRule"/>
</dbReference>
<evidence type="ECO:0000256" key="7">
    <source>
        <dbReference type="RuleBase" id="RU367095"/>
    </source>
</evidence>